<dbReference type="AlphaFoldDB" id="A0A6A6SPY4"/>
<feature type="transmembrane region" description="Helical" evidence="2">
    <location>
        <begin position="87"/>
        <end position="108"/>
    </location>
</feature>
<evidence type="ECO:0000256" key="2">
    <source>
        <dbReference type="SAM" id="Phobius"/>
    </source>
</evidence>
<feature type="region of interest" description="Disordered" evidence="1">
    <location>
        <begin position="62"/>
        <end position="81"/>
    </location>
</feature>
<evidence type="ECO:0000256" key="1">
    <source>
        <dbReference type="SAM" id="MobiDB-lite"/>
    </source>
</evidence>
<keyword evidence="2" id="KW-0472">Membrane</keyword>
<feature type="compositionally biased region" description="Basic and acidic residues" evidence="1">
    <location>
        <begin position="167"/>
        <end position="191"/>
    </location>
</feature>
<name>A0A6A6SPY4_9PLEO</name>
<feature type="region of interest" description="Disordered" evidence="1">
    <location>
        <begin position="117"/>
        <end position="203"/>
    </location>
</feature>
<proteinExistence type="predicted"/>
<sequence length="203" mass="22612">MKTLDDYPRPVTSVYSIPDPTVSFVLFTPSSETIPLPFTTIEPSESPRIVTVITFVQPSHTAVPSHAPLESPNGQEEANKTHEHNPVGLIVGCVLSGVIKFMITLFLLMRWRKHHHKDDEESLQSRSREQVGSTGSKRDSIDDGGSLRVFNTKERTDVANAVNWAEQNKRQRTREIDVAQKEKPLPPRPDEVLNPALPGGTSE</sequence>
<dbReference type="Proteomes" id="UP000799324">
    <property type="component" value="Unassembled WGS sequence"/>
</dbReference>
<accession>A0A6A6SPY4</accession>
<evidence type="ECO:0008006" key="5">
    <source>
        <dbReference type="Google" id="ProtNLM"/>
    </source>
</evidence>
<evidence type="ECO:0000313" key="4">
    <source>
        <dbReference type="Proteomes" id="UP000799324"/>
    </source>
</evidence>
<protein>
    <recommendedName>
        <fullName evidence="5">Mid2 domain-containing protein</fullName>
    </recommendedName>
</protein>
<evidence type="ECO:0000313" key="3">
    <source>
        <dbReference type="EMBL" id="KAF2649690.1"/>
    </source>
</evidence>
<dbReference type="EMBL" id="MU004482">
    <property type="protein sequence ID" value="KAF2649690.1"/>
    <property type="molecule type" value="Genomic_DNA"/>
</dbReference>
<reference evidence="3" key="1">
    <citation type="journal article" date="2020" name="Stud. Mycol.">
        <title>101 Dothideomycetes genomes: a test case for predicting lifestyles and emergence of pathogens.</title>
        <authorList>
            <person name="Haridas S."/>
            <person name="Albert R."/>
            <person name="Binder M."/>
            <person name="Bloem J."/>
            <person name="Labutti K."/>
            <person name="Salamov A."/>
            <person name="Andreopoulos B."/>
            <person name="Baker S."/>
            <person name="Barry K."/>
            <person name="Bills G."/>
            <person name="Bluhm B."/>
            <person name="Cannon C."/>
            <person name="Castanera R."/>
            <person name="Culley D."/>
            <person name="Daum C."/>
            <person name="Ezra D."/>
            <person name="Gonzalez J."/>
            <person name="Henrissat B."/>
            <person name="Kuo A."/>
            <person name="Liang C."/>
            <person name="Lipzen A."/>
            <person name="Lutzoni F."/>
            <person name="Magnuson J."/>
            <person name="Mondo S."/>
            <person name="Nolan M."/>
            <person name="Ohm R."/>
            <person name="Pangilinan J."/>
            <person name="Park H.-J."/>
            <person name="Ramirez L."/>
            <person name="Alfaro M."/>
            <person name="Sun H."/>
            <person name="Tritt A."/>
            <person name="Yoshinaga Y."/>
            <person name="Zwiers L.-H."/>
            <person name="Turgeon B."/>
            <person name="Goodwin S."/>
            <person name="Spatafora J."/>
            <person name="Crous P."/>
            <person name="Grigoriev I."/>
        </authorList>
    </citation>
    <scope>NUCLEOTIDE SEQUENCE</scope>
    <source>
        <strain evidence="3">CBS 122681</strain>
    </source>
</reference>
<gene>
    <name evidence="3" type="ORF">K491DRAFT_697878</name>
</gene>
<keyword evidence="2" id="KW-0812">Transmembrane</keyword>
<organism evidence="3 4">
    <name type="scientific">Lophiostoma macrostomum CBS 122681</name>
    <dbReference type="NCBI Taxonomy" id="1314788"/>
    <lineage>
        <taxon>Eukaryota</taxon>
        <taxon>Fungi</taxon>
        <taxon>Dikarya</taxon>
        <taxon>Ascomycota</taxon>
        <taxon>Pezizomycotina</taxon>
        <taxon>Dothideomycetes</taxon>
        <taxon>Pleosporomycetidae</taxon>
        <taxon>Pleosporales</taxon>
        <taxon>Lophiostomataceae</taxon>
        <taxon>Lophiostoma</taxon>
    </lineage>
</organism>
<keyword evidence="4" id="KW-1185">Reference proteome</keyword>
<keyword evidence="2" id="KW-1133">Transmembrane helix</keyword>